<dbReference type="EC" id="5.2.1.8" evidence="6"/>
<evidence type="ECO:0000256" key="3">
    <source>
        <dbReference type="ARBA" id="ARBA00023110"/>
    </source>
</evidence>
<dbReference type="InterPro" id="IPR046357">
    <property type="entry name" value="PPIase_dom_sf"/>
</dbReference>
<dbReference type="PANTHER" id="PTHR43811">
    <property type="entry name" value="FKBP-TYPE PEPTIDYL-PROLYL CIS-TRANS ISOMERASE FKPA"/>
    <property type="match status" value="1"/>
</dbReference>
<proteinExistence type="inferred from homology"/>
<keyword evidence="9" id="KW-1185">Reference proteome</keyword>
<evidence type="ECO:0000313" key="9">
    <source>
        <dbReference type="Proteomes" id="UP001138802"/>
    </source>
</evidence>
<comment type="catalytic activity">
    <reaction evidence="1 5 6">
        <text>[protein]-peptidylproline (omega=180) = [protein]-peptidylproline (omega=0)</text>
        <dbReference type="Rhea" id="RHEA:16237"/>
        <dbReference type="Rhea" id="RHEA-COMP:10747"/>
        <dbReference type="Rhea" id="RHEA-COMP:10748"/>
        <dbReference type="ChEBI" id="CHEBI:83833"/>
        <dbReference type="ChEBI" id="CHEBI:83834"/>
        <dbReference type="EC" id="5.2.1.8"/>
    </reaction>
</comment>
<evidence type="ECO:0000256" key="2">
    <source>
        <dbReference type="ARBA" id="ARBA00006577"/>
    </source>
</evidence>
<dbReference type="Pfam" id="PF00254">
    <property type="entry name" value="FKBP_C"/>
    <property type="match status" value="1"/>
</dbReference>
<dbReference type="RefSeq" id="WP_200389585.1">
    <property type="nucleotide sequence ID" value="NZ_NRSD01000034.1"/>
</dbReference>
<evidence type="ECO:0000256" key="6">
    <source>
        <dbReference type="RuleBase" id="RU003915"/>
    </source>
</evidence>
<dbReference type="PANTHER" id="PTHR43811:SF19">
    <property type="entry name" value="39 KDA FK506-BINDING NUCLEAR PROTEIN"/>
    <property type="match status" value="1"/>
</dbReference>
<comment type="caution">
    <text evidence="8">The sequence shown here is derived from an EMBL/GenBank/DDBJ whole genome shotgun (WGS) entry which is preliminary data.</text>
</comment>
<evidence type="ECO:0000256" key="5">
    <source>
        <dbReference type="PROSITE-ProRule" id="PRU00277"/>
    </source>
</evidence>
<dbReference type="InterPro" id="IPR001179">
    <property type="entry name" value="PPIase_FKBP_dom"/>
</dbReference>
<dbReference type="EMBL" id="NRSD01000034">
    <property type="protein sequence ID" value="MBK1646762.1"/>
    <property type="molecule type" value="Genomic_DNA"/>
</dbReference>
<dbReference type="SUPFAM" id="SSF54534">
    <property type="entry name" value="FKBP-like"/>
    <property type="match status" value="1"/>
</dbReference>
<name>A0A9X0WMV6_9GAMM</name>
<evidence type="ECO:0000259" key="7">
    <source>
        <dbReference type="PROSITE" id="PS50059"/>
    </source>
</evidence>
<accession>A0A9X0WMV6</accession>
<dbReference type="PROSITE" id="PS50059">
    <property type="entry name" value="FKBP_PPIASE"/>
    <property type="match status" value="1"/>
</dbReference>
<dbReference type="Proteomes" id="UP001138802">
    <property type="component" value="Unassembled WGS sequence"/>
</dbReference>
<evidence type="ECO:0000256" key="4">
    <source>
        <dbReference type="ARBA" id="ARBA00023235"/>
    </source>
</evidence>
<dbReference type="GO" id="GO:0003755">
    <property type="term" value="F:peptidyl-prolyl cis-trans isomerase activity"/>
    <property type="evidence" value="ECO:0007669"/>
    <property type="project" value="UniProtKB-UniRule"/>
</dbReference>
<sequence length="183" mass="20146">MRRTLAISVLALFVVFVLARSCALTPEQIEDRMLLADLNMEEGSLYLSENAQREGVVILDSSLQLEVLVSGTGLIPSVDDWVELHYVGWHLDGREVVGSRRRDEPVTIAVARTIPGWREALTMIPVGTRARLVVPPHLAYGHSGAGQVGPEETLIFELELLDIIQPPQVPVRDASQQPVPGLR</sequence>
<comment type="similarity">
    <text evidence="2 6">Belongs to the FKBP-type PPIase family.</text>
</comment>
<protein>
    <recommendedName>
        <fullName evidence="6">Peptidyl-prolyl cis-trans isomerase</fullName>
        <ecNumber evidence="6">5.2.1.8</ecNumber>
    </recommendedName>
</protein>
<dbReference type="Gene3D" id="3.10.50.40">
    <property type="match status" value="1"/>
</dbReference>
<gene>
    <name evidence="8" type="ORF">CKO25_19390</name>
</gene>
<keyword evidence="4 5" id="KW-0413">Isomerase</keyword>
<dbReference type="AlphaFoldDB" id="A0A9X0WMV6"/>
<keyword evidence="3 5" id="KW-0697">Rotamase</keyword>
<evidence type="ECO:0000313" key="8">
    <source>
        <dbReference type="EMBL" id="MBK1646762.1"/>
    </source>
</evidence>
<reference evidence="8 9" key="1">
    <citation type="journal article" date="2020" name="Microorganisms">
        <title>Osmotic Adaptation and Compatible Solute Biosynthesis of Phototrophic Bacteria as Revealed from Genome Analyses.</title>
        <authorList>
            <person name="Imhoff J.F."/>
            <person name="Rahn T."/>
            <person name="Kunzel S."/>
            <person name="Keller A."/>
            <person name="Neulinger S.C."/>
        </authorList>
    </citation>
    <scope>NUCLEOTIDE SEQUENCE [LARGE SCALE GENOMIC DNA]</scope>
    <source>
        <strain evidence="8 9">DSM 21303</strain>
    </source>
</reference>
<feature type="domain" description="PPIase FKBP-type" evidence="7">
    <location>
        <begin position="79"/>
        <end position="164"/>
    </location>
</feature>
<evidence type="ECO:0000256" key="1">
    <source>
        <dbReference type="ARBA" id="ARBA00000971"/>
    </source>
</evidence>
<organism evidence="8 9">
    <name type="scientific">Thiocapsa imhoffii</name>
    <dbReference type="NCBI Taxonomy" id="382777"/>
    <lineage>
        <taxon>Bacteria</taxon>
        <taxon>Pseudomonadati</taxon>
        <taxon>Pseudomonadota</taxon>
        <taxon>Gammaproteobacteria</taxon>
        <taxon>Chromatiales</taxon>
        <taxon>Chromatiaceae</taxon>
        <taxon>Thiocapsa</taxon>
    </lineage>
</organism>